<evidence type="ECO:0008006" key="5">
    <source>
        <dbReference type="Google" id="ProtNLM"/>
    </source>
</evidence>
<organism evidence="3 4">
    <name type="scientific">Streptomyces xantholiticus</name>
    <dbReference type="NCBI Taxonomy" id="68285"/>
    <lineage>
        <taxon>Bacteria</taxon>
        <taxon>Bacillati</taxon>
        <taxon>Actinomycetota</taxon>
        <taxon>Actinomycetes</taxon>
        <taxon>Kitasatosporales</taxon>
        <taxon>Streptomycetaceae</taxon>
        <taxon>Streptomyces</taxon>
    </lineage>
</organism>
<feature type="compositionally biased region" description="Low complexity" evidence="1">
    <location>
        <begin position="35"/>
        <end position="57"/>
    </location>
</feature>
<sequence length="287" mass="30084">MSSGSALRLHVCAAAVAVVALVGTGCSGGGGGGASAAEPSPSSTGSATGTTPSSSPTPLYPTNAAGCHPNEDWSREETLSWVRLETVTPDDITSDGNEVRIRKSSEGFDGPLCKPVSVQVEVWKLTYGSAEGREPARDRTKPKPDYYFSMQSVKRSELRVDGTEEEAVPLPGKLYAADRSVCVGALIAVYVGKPLTAKELPEEIDIGGSASDVGTAFGDNIEFRTERVAVEDLSEPAAPHVCSPEGKPTADPTDVPDPAAPGLPDPRYPRDRPSFDLDDILRPSPSF</sequence>
<evidence type="ECO:0000256" key="2">
    <source>
        <dbReference type="SAM" id="SignalP"/>
    </source>
</evidence>
<feature type="compositionally biased region" description="Basic and acidic residues" evidence="1">
    <location>
        <begin position="267"/>
        <end position="281"/>
    </location>
</feature>
<evidence type="ECO:0000256" key="1">
    <source>
        <dbReference type="SAM" id="MobiDB-lite"/>
    </source>
</evidence>
<comment type="caution">
    <text evidence="3">The sequence shown here is derived from an EMBL/GenBank/DDBJ whole genome shotgun (WGS) entry which is preliminary data.</text>
</comment>
<evidence type="ECO:0000313" key="3">
    <source>
        <dbReference type="EMBL" id="MER6617743.1"/>
    </source>
</evidence>
<feature type="signal peptide" evidence="2">
    <location>
        <begin position="1"/>
        <end position="17"/>
    </location>
</feature>
<dbReference type="Proteomes" id="UP001445472">
    <property type="component" value="Unassembled WGS sequence"/>
</dbReference>
<feature type="region of interest" description="Disordered" evidence="1">
    <location>
        <begin position="28"/>
        <end position="72"/>
    </location>
</feature>
<evidence type="ECO:0000313" key="4">
    <source>
        <dbReference type="Proteomes" id="UP001445472"/>
    </source>
</evidence>
<keyword evidence="2" id="KW-0732">Signal</keyword>
<proteinExistence type="predicted"/>
<keyword evidence="4" id="KW-1185">Reference proteome</keyword>
<gene>
    <name evidence="3" type="ORF">ABT276_31420</name>
</gene>
<name>A0ABV1V3Z8_9ACTN</name>
<reference evidence="3 4" key="1">
    <citation type="submission" date="2024-06" db="EMBL/GenBank/DDBJ databases">
        <title>The Natural Products Discovery Center: Release of the First 8490 Sequenced Strains for Exploring Actinobacteria Biosynthetic Diversity.</title>
        <authorList>
            <person name="Kalkreuter E."/>
            <person name="Kautsar S.A."/>
            <person name="Yang D."/>
            <person name="Bader C.D."/>
            <person name="Teijaro C.N."/>
            <person name="Fluegel L."/>
            <person name="Davis C.M."/>
            <person name="Simpson J.R."/>
            <person name="Lauterbach L."/>
            <person name="Steele A.D."/>
            <person name="Gui C."/>
            <person name="Meng S."/>
            <person name="Li G."/>
            <person name="Viehrig K."/>
            <person name="Ye F."/>
            <person name="Su P."/>
            <person name="Kiefer A.F."/>
            <person name="Nichols A."/>
            <person name="Cepeda A.J."/>
            <person name="Yan W."/>
            <person name="Fan B."/>
            <person name="Jiang Y."/>
            <person name="Adhikari A."/>
            <person name="Zheng C.-J."/>
            <person name="Schuster L."/>
            <person name="Cowan T.M."/>
            <person name="Smanski M.J."/>
            <person name="Chevrette M.G."/>
            <person name="De Carvalho L.P.S."/>
            <person name="Shen B."/>
        </authorList>
    </citation>
    <scope>NUCLEOTIDE SEQUENCE [LARGE SCALE GENOMIC DNA]</scope>
    <source>
        <strain evidence="3 4">NPDC000837</strain>
    </source>
</reference>
<accession>A0ABV1V3Z8</accession>
<feature type="region of interest" description="Disordered" evidence="1">
    <location>
        <begin position="232"/>
        <end position="287"/>
    </location>
</feature>
<dbReference type="EMBL" id="JBEPBX010000043">
    <property type="protein sequence ID" value="MER6617743.1"/>
    <property type="molecule type" value="Genomic_DNA"/>
</dbReference>
<dbReference type="RefSeq" id="WP_351978766.1">
    <property type="nucleotide sequence ID" value="NZ_JBEPBX010000043.1"/>
</dbReference>
<protein>
    <recommendedName>
        <fullName evidence="5">Secreted protein</fullName>
    </recommendedName>
</protein>
<feature type="chain" id="PRO_5045807257" description="Secreted protein" evidence="2">
    <location>
        <begin position="18"/>
        <end position="287"/>
    </location>
</feature>